<evidence type="ECO:0000256" key="10">
    <source>
        <dbReference type="ARBA" id="ARBA00022975"/>
    </source>
</evidence>
<dbReference type="GO" id="GO:0046872">
    <property type="term" value="F:metal ion binding"/>
    <property type="evidence" value="ECO:0007669"/>
    <property type="project" value="UniProtKB-KW"/>
</dbReference>
<evidence type="ECO:0000256" key="3">
    <source>
        <dbReference type="ARBA" id="ARBA00012291"/>
    </source>
</evidence>
<evidence type="ECO:0000256" key="15">
    <source>
        <dbReference type="ARBA" id="ARBA00083191"/>
    </source>
</evidence>
<organism evidence="18 19">
    <name type="scientific">Candidatus Jorgensenbacteria bacterium RIFCSPLOWO2_01_FULL_45_25b</name>
    <dbReference type="NCBI Taxonomy" id="1798471"/>
    <lineage>
        <taxon>Bacteria</taxon>
        <taxon>Candidatus Joergenseniibacteriota</taxon>
    </lineage>
</organism>
<dbReference type="GO" id="GO:0044210">
    <property type="term" value="P:'de novo' CTP biosynthetic process"/>
    <property type="evidence" value="ECO:0007669"/>
    <property type="project" value="UniProtKB-UniPathway"/>
</dbReference>
<dbReference type="FunFam" id="3.40.50.880:FF:000002">
    <property type="entry name" value="CTP synthase"/>
    <property type="match status" value="1"/>
</dbReference>
<keyword evidence="4" id="KW-0436">Ligase</keyword>
<dbReference type="Proteomes" id="UP000176996">
    <property type="component" value="Unassembled WGS sequence"/>
</dbReference>
<keyword evidence="5" id="KW-0479">Metal-binding</keyword>
<dbReference type="Gene3D" id="3.40.50.300">
    <property type="entry name" value="P-loop containing nucleotide triphosphate hydrolases"/>
    <property type="match status" value="1"/>
</dbReference>
<comment type="caution">
    <text evidence="18">The sequence shown here is derived from an EMBL/GenBank/DDBJ whole genome shotgun (WGS) entry which is preliminary data.</text>
</comment>
<dbReference type="InterPro" id="IPR004468">
    <property type="entry name" value="CTP_synthase"/>
</dbReference>
<accession>A0A1F6BXP1</accession>
<dbReference type="FunFam" id="3.40.50.300:FF:000009">
    <property type="entry name" value="CTP synthase"/>
    <property type="match status" value="1"/>
</dbReference>
<keyword evidence="10" id="KW-0665">Pyrimidine biosynthesis</keyword>
<dbReference type="UniPathway" id="UPA00159">
    <property type="reaction ID" value="UER00277"/>
</dbReference>
<evidence type="ECO:0000256" key="12">
    <source>
        <dbReference type="ARBA" id="ARBA00070745"/>
    </source>
</evidence>
<feature type="domain" description="Glutamine amidotransferase" evidence="16">
    <location>
        <begin position="311"/>
        <end position="551"/>
    </location>
</feature>
<dbReference type="GO" id="GO:0097268">
    <property type="term" value="C:cytoophidium"/>
    <property type="evidence" value="ECO:0007669"/>
    <property type="project" value="UniProtKB-ARBA"/>
</dbReference>
<dbReference type="STRING" id="1798471.A3A21_02970"/>
<evidence type="ECO:0000313" key="18">
    <source>
        <dbReference type="EMBL" id="OGG41680.1"/>
    </source>
</evidence>
<dbReference type="Pfam" id="PF06418">
    <property type="entry name" value="CTP_synth_N"/>
    <property type="match status" value="1"/>
</dbReference>
<evidence type="ECO:0000256" key="4">
    <source>
        <dbReference type="ARBA" id="ARBA00022598"/>
    </source>
</evidence>
<dbReference type="InterPro" id="IPR017926">
    <property type="entry name" value="GATASE"/>
</dbReference>
<evidence type="ECO:0000259" key="16">
    <source>
        <dbReference type="Pfam" id="PF00117"/>
    </source>
</evidence>
<evidence type="ECO:0000256" key="9">
    <source>
        <dbReference type="ARBA" id="ARBA00022962"/>
    </source>
</evidence>
<dbReference type="InterPro" id="IPR027417">
    <property type="entry name" value="P-loop_NTPase"/>
</dbReference>
<comment type="pathway">
    <text evidence="1">Pyrimidine metabolism; CTP biosynthesis via de novo pathway; CTP from UDP: step 2/2.</text>
</comment>
<dbReference type="GO" id="GO:0005524">
    <property type="term" value="F:ATP binding"/>
    <property type="evidence" value="ECO:0007669"/>
    <property type="project" value="UniProtKB-KW"/>
</dbReference>
<keyword evidence="8" id="KW-0460">Magnesium</keyword>
<dbReference type="NCBIfam" id="NF003792">
    <property type="entry name" value="PRK05380.1"/>
    <property type="match status" value="1"/>
</dbReference>
<protein>
    <recommendedName>
        <fullName evidence="12">CTP synthase</fullName>
        <ecNumber evidence="3">6.3.4.2</ecNumber>
    </recommendedName>
    <alternativeName>
        <fullName evidence="14">Cytidine 5'-triphosphate synthase</fullName>
    </alternativeName>
    <alternativeName>
        <fullName evidence="15">Cytidine triphosphate synthetase</fullName>
    </alternativeName>
    <alternativeName>
        <fullName evidence="13">UTP--ammonia ligase</fullName>
    </alternativeName>
</protein>
<dbReference type="EC" id="6.3.4.2" evidence="3"/>
<dbReference type="PANTHER" id="PTHR11550">
    <property type="entry name" value="CTP SYNTHASE"/>
    <property type="match status" value="1"/>
</dbReference>
<keyword evidence="6" id="KW-0547">Nucleotide-binding</keyword>
<evidence type="ECO:0000256" key="11">
    <source>
        <dbReference type="ARBA" id="ARBA00047781"/>
    </source>
</evidence>
<evidence type="ECO:0000259" key="17">
    <source>
        <dbReference type="Pfam" id="PF06418"/>
    </source>
</evidence>
<evidence type="ECO:0000256" key="6">
    <source>
        <dbReference type="ARBA" id="ARBA00022741"/>
    </source>
</evidence>
<dbReference type="PANTHER" id="PTHR11550:SF0">
    <property type="entry name" value="CTP SYNTHASE-RELATED"/>
    <property type="match status" value="1"/>
</dbReference>
<evidence type="ECO:0000256" key="7">
    <source>
        <dbReference type="ARBA" id="ARBA00022840"/>
    </source>
</evidence>
<reference evidence="18 19" key="1">
    <citation type="journal article" date="2016" name="Nat. Commun.">
        <title>Thousands of microbial genomes shed light on interconnected biogeochemical processes in an aquifer system.</title>
        <authorList>
            <person name="Anantharaman K."/>
            <person name="Brown C.T."/>
            <person name="Hug L.A."/>
            <person name="Sharon I."/>
            <person name="Castelle C.J."/>
            <person name="Probst A.J."/>
            <person name="Thomas B.C."/>
            <person name="Singh A."/>
            <person name="Wilkins M.J."/>
            <person name="Karaoz U."/>
            <person name="Brodie E.L."/>
            <person name="Williams K.H."/>
            <person name="Hubbard S.S."/>
            <person name="Banfield J.F."/>
        </authorList>
    </citation>
    <scope>NUCLEOTIDE SEQUENCE [LARGE SCALE GENOMIC DNA]</scope>
</reference>
<evidence type="ECO:0000256" key="8">
    <source>
        <dbReference type="ARBA" id="ARBA00022842"/>
    </source>
</evidence>
<comment type="similarity">
    <text evidence="2">Belongs to the CTP synthase family.</text>
</comment>
<evidence type="ECO:0000256" key="14">
    <source>
        <dbReference type="ARBA" id="ARBA00079941"/>
    </source>
</evidence>
<keyword evidence="9" id="KW-0315">Glutamine amidotransferase</keyword>
<dbReference type="PROSITE" id="PS51273">
    <property type="entry name" value="GATASE_TYPE_1"/>
    <property type="match status" value="1"/>
</dbReference>
<dbReference type="NCBIfam" id="TIGR00337">
    <property type="entry name" value="PyrG"/>
    <property type="match status" value="1"/>
</dbReference>
<dbReference type="GO" id="GO:0003883">
    <property type="term" value="F:CTP synthase activity"/>
    <property type="evidence" value="ECO:0007669"/>
    <property type="project" value="UniProtKB-EC"/>
</dbReference>
<evidence type="ECO:0000256" key="5">
    <source>
        <dbReference type="ARBA" id="ARBA00022723"/>
    </source>
</evidence>
<dbReference type="AlphaFoldDB" id="A0A1F6BXP1"/>
<evidence type="ECO:0000256" key="13">
    <source>
        <dbReference type="ARBA" id="ARBA00075170"/>
    </source>
</evidence>
<dbReference type="InterPro" id="IPR033828">
    <property type="entry name" value="GATase1_CTP_Synthase"/>
</dbReference>
<dbReference type="Pfam" id="PF00117">
    <property type="entry name" value="GATase"/>
    <property type="match status" value="1"/>
</dbReference>
<dbReference type="InterPro" id="IPR029062">
    <property type="entry name" value="Class_I_gatase-like"/>
</dbReference>
<proteinExistence type="inferred from homology"/>
<sequence length="557" mass="62236">MRPHKYIFVVGGVMSGVGKGVSSASIGRILSARGFKISSIKIDPYLNVDAGTMNPVEHGEVFVLDSGLETDQDMGNYERFLDTHLPEENYMTNGMVFKYVIDKERRLGYGGKCVEPTYHITEEILRRIKVSVQKMKPDITVIEIGGTVGEFQNAIFIEAARILKLQNPADVIFVMVSYLPVPSKIGEMKTKPTQTAIRTLNSYGVQPDIIIARASTPLDKKRKEKIAQANGVREDHVISAPDVDSIYDVPINFEKDGLSETLLKLLGLRSKNGHATGLSDWKRMVARMRGAKSAVNIAVVGKYFKSGDFVLSDVYISILEALKHAAGKLGKKARIHWLDSADFDQHESKEAKRNLSGVLRKLSHYDGILVPGGFGARAVEGKINVICYAREKKIPYLGICYGMQLAVIEYARNVLGLKRANSTEIAKDTPDRLIDVMPEQIKNLQKDVYGGSMRLGSYPALLKKGSMAYRMYGKKNVIRERHRHRYEVNPDYVDMLTQKGLIFSGVSPDGHLMEIMELPAQKHPFFFGTQFHPEFTSTPLHPGPAFVEFIRAASRRR</sequence>
<keyword evidence="7" id="KW-0067">ATP-binding</keyword>
<evidence type="ECO:0000256" key="2">
    <source>
        <dbReference type="ARBA" id="ARBA00007533"/>
    </source>
</evidence>
<dbReference type="SUPFAM" id="SSF52317">
    <property type="entry name" value="Class I glutamine amidotransferase-like"/>
    <property type="match status" value="1"/>
</dbReference>
<feature type="domain" description="CTP synthase N-terminal" evidence="17">
    <location>
        <begin position="5"/>
        <end position="268"/>
    </location>
</feature>
<evidence type="ECO:0000313" key="19">
    <source>
        <dbReference type="Proteomes" id="UP000176996"/>
    </source>
</evidence>
<dbReference type="InterPro" id="IPR017456">
    <property type="entry name" value="CTP_synthase_N"/>
</dbReference>
<dbReference type="GO" id="GO:0019856">
    <property type="term" value="P:pyrimidine nucleobase biosynthetic process"/>
    <property type="evidence" value="ECO:0007669"/>
    <property type="project" value="TreeGrafter"/>
</dbReference>
<name>A0A1F6BXP1_9BACT</name>
<dbReference type="SUPFAM" id="SSF52540">
    <property type="entry name" value="P-loop containing nucleoside triphosphate hydrolases"/>
    <property type="match status" value="1"/>
</dbReference>
<gene>
    <name evidence="18" type="ORF">A3A21_02970</name>
</gene>
<dbReference type="EMBL" id="MFKK01000011">
    <property type="protein sequence ID" value="OGG41680.1"/>
    <property type="molecule type" value="Genomic_DNA"/>
</dbReference>
<dbReference type="Gene3D" id="3.40.50.880">
    <property type="match status" value="1"/>
</dbReference>
<evidence type="ECO:0000256" key="1">
    <source>
        <dbReference type="ARBA" id="ARBA00005171"/>
    </source>
</evidence>
<dbReference type="CDD" id="cd01746">
    <property type="entry name" value="GATase1_CTP_Synthase"/>
    <property type="match status" value="1"/>
</dbReference>
<comment type="catalytic activity">
    <reaction evidence="11">
        <text>UTP + L-glutamine + ATP + H2O = CTP + L-glutamate + ADP + phosphate + 2 H(+)</text>
        <dbReference type="Rhea" id="RHEA:26426"/>
        <dbReference type="ChEBI" id="CHEBI:15377"/>
        <dbReference type="ChEBI" id="CHEBI:15378"/>
        <dbReference type="ChEBI" id="CHEBI:29985"/>
        <dbReference type="ChEBI" id="CHEBI:30616"/>
        <dbReference type="ChEBI" id="CHEBI:37563"/>
        <dbReference type="ChEBI" id="CHEBI:43474"/>
        <dbReference type="ChEBI" id="CHEBI:46398"/>
        <dbReference type="ChEBI" id="CHEBI:58359"/>
        <dbReference type="ChEBI" id="CHEBI:456216"/>
        <dbReference type="EC" id="6.3.4.2"/>
    </reaction>
</comment>
<dbReference type="GO" id="GO:0042802">
    <property type="term" value="F:identical protein binding"/>
    <property type="evidence" value="ECO:0007669"/>
    <property type="project" value="TreeGrafter"/>
</dbReference>